<organism evidence="1 2">
    <name type="scientific">Puccinia sorghi</name>
    <dbReference type="NCBI Taxonomy" id="27349"/>
    <lineage>
        <taxon>Eukaryota</taxon>
        <taxon>Fungi</taxon>
        <taxon>Dikarya</taxon>
        <taxon>Basidiomycota</taxon>
        <taxon>Pucciniomycotina</taxon>
        <taxon>Pucciniomycetes</taxon>
        <taxon>Pucciniales</taxon>
        <taxon>Pucciniaceae</taxon>
        <taxon>Puccinia</taxon>
    </lineage>
</organism>
<gene>
    <name evidence="1" type="ORF">VP01_15114g1</name>
</gene>
<dbReference type="GO" id="GO:0003676">
    <property type="term" value="F:nucleic acid binding"/>
    <property type="evidence" value="ECO:0007669"/>
    <property type="project" value="InterPro"/>
</dbReference>
<dbReference type="OrthoDB" id="7691805at2759"/>
<keyword evidence="2" id="KW-1185">Reference proteome</keyword>
<evidence type="ECO:0000313" key="1">
    <source>
        <dbReference type="EMBL" id="KNZ60716.1"/>
    </source>
</evidence>
<evidence type="ECO:0000313" key="2">
    <source>
        <dbReference type="Proteomes" id="UP000037035"/>
    </source>
</evidence>
<name>A0A0L6VIV6_9BASI</name>
<dbReference type="Proteomes" id="UP000037035">
    <property type="component" value="Unassembled WGS sequence"/>
</dbReference>
<reference evidence="1 2" key="1">
    <citation type="submission" date="2015-08" db="EMBL/GenBank/DDBJ databases">
        <title>Next Generation Sequencing and Analysis of the Genome of Puccinia sorghi L Schw, the Causal Agent of Maize Common Rust.</title>
        <authorList>
            <person name="Rochi L."/>
            <person name="Burguener G."/>
            <person name="Darino M."/>
            <person name="Turjanski A."/>
            <person name="Kreff E."/>
            <person name="Dieguez M.J."/>
            <person name="Sacco F."/>
        </authorList>
    </citation>
    <scope>NUCLEOTIDE SEQUENCE [LARGE SCALE GENOMIC DNA]</scope>
    <source>
        <strain evidence="1 2">RO10H11247</strain>
    </source>
</reference>
<proteinExistence type="predicted"/>
<dbReference type="InterPro" id="IPR012337">
    <property type="entry name" value="RNaseH-like_sf"/>
</dbReference>
<dbReference type="SUPFAM" id="SSF53098">
    <property type="entry name" value="Ribonuclease H-like"/>
    <property type="match status" value="1"/>
</dbReference>
<dbReference type="InterPro" id="IPR036397">
    <property type="entry name" value="RNaseH_sf"/>
</dbReference>
<comment type="caution">
    <text evidence="1">The sequence shown here is derived from an EMBL/GenBank/DDBJ whole genome shotgun (WGS) entry which is preliminary data.</text>
</comment>
<accession>A0A0L6VIV6</accession>
<feature type="non-terminal residue" evidence="1">
    <location>
        <position position="104"/>
    </location>
</feature>
<protein>
    <recommendedName>
        <fullName evidence="3">Integrase catalytic domain-containing protein</fullName>
    </recommendedName>
</protein>
<dbReference type="AlphaFoldDB" id="A0A0L6VIV6"/>
<dbReference type="EMBL" id="LAVV01005681">
    <property type="protein sequence ID" value="KNZ60716.1"/>
    <property type="molecule type" value="Genomic_DNA"/>
</dbReference>
<evidence type="ECO:0008006" key="3">
    <source>
        <dbReference type="Google" id="ProtNLM"/>
    </source>
</evidence>
<dbReference type="Gene3D" id="3.30.420.10">
    <property type="entry name" value="Ribonuclease H-like superfamily/Ribonuclease H"/>
    <property type="match status" value="1"/>
</dbReference>
<sequence length="104" mass="11811">MDVIVSDLLGPFDLETTDSEGFILKSKKDVCLTFKRYIKQMERLTGKKLKRHQHLMPYEPEENGAAERLHHTVGKMARTALVASNTSEILGFCLFVGLLYSQSH</sequence>
<dbReference type="VEuPathDB" id="FungiDB:VP01_15114g1"/>